<dbReference type="OrthoDB" id="9972657at2759"/>
<dbReference type="AlphaFoldDB" id="A0A1R1YDM2"/>
<dbReference type="InterPro" id="IPR027417">
    <property type="entry name" value="P-loop_NTPase"/>
</dbReference>
<proteinExistence type="predicted"/>
<evidence type="ECO:0000313" key="1">
    <source>
        <dbReference type="EMBL" id="OMJ25021.1"/>
    </source>
</evidence>
<dbReference type="GO" id="GO:0000049">
    <property type="term" value="F:tRNA binding"/>
    <property type="evidence" value="ECO:0007669"/>
    <property type="project" value="TreeGrafter"/>
</dbReference>
<dbReference type="GO" id="GO:0016301">
    <property type="term" value="F:kinase activity"/>
    <property type="evidence" value="ECO:0007669"/>
    <property type="project" value="TreeGrafter"/>
</dbReference>
<protein>
    <recommendedName>
        <fullName evidence="3">L-seryl-tRNA(Sec) kinase</fullName>
    </recommendedName>
</protein>
<keyword evidence="2" id="KW-1185">Reference proteome</keyword>
<dbReference type="InterPro" id="IPR052648">
    <property type="entry name" value="Ser-tRNA(Sec)_kinase"/>
</dbReference>
<organism evidence="1 2">
    <name type="scientific">Smittium culicis</name>
    <dbReference type="NCBI Taxonomy" id="133412"/>
    <lineage>
        <taxon>Eukaryota</taxon>
        <taxon>Fungi</taxon>
        <taxon>Fungi incertae sedis</taxon>
        <taxon>Zoopagomycota</taxon>
        <taxon>Kickxellomycotina</taxon>
        <taxon>Harpellomycetes</taxon>
        <taxon>Harpellales</taxon>
        <taxon>Legeriomycetaceae</taxon>
        <taxon>Smittium</taxon>
    </lineage>
</organism>
<comment type="caution">
    <text evidence="1">The sequence shown here is derived from an EMBL/GenBank/DDBJ whole genome shotgun (WGS) entry which is preliminary data.</text>
</comment>
<dbReference type="EMBL" id="LSSN01000240">
    <property type="protein sequence ID" value="OMJ25021.1"/>
    <property type="molecule type" value="Genomic_DNA"/>
</dbReference>
<reference evidence="1 2" key="1">
    <citation type="submission" date="2017-01" db="EMBL/GenBank/DDBJ databases">
        <authorList>
            <person name="Mah S.A."/>
            <person name="Swanson W.J."/>
            <person name="Moy G.W."/>
            <person name="Vacquier V.D."/>
        </authorList>
    </citation>
    <scope>NUCLEOTIDE SEQUENCE [LARGE SCALE GENOMIC DNA]</scope>
    <source>
        <strain evidence="1 2">GSMNP</strain>
    </source>
</reference>
<dbReference type="PANTHER" id="PTHR20873:SF0">
    <property type="entry name" value="L-SERYL-TRNA(SEC) KINASE"/>
    <property type="match status" value="1"/>
</dbReference>
<gene>
    <name evidence="1" type="ORF">AYI70_g1197</name>
</gene>
<dbReference type="Proteomes" id="UP000187283">
    <property type="component" value="Unassembled WGS sequence"/>
</dbReference>
<name>A0A1R1YDM2_9FUNG</name>
<evidence type="ECO:0008006" key="3">
    <source>
        <dbReference type="Google" id="ProtNLM"/>
    </source>
</evidence>
<evidence type="ECO:0000313" key="2">
    <source>
        <dbReference type="Proteomes" id="UP000187283"/>
    </source>
</evidence>
<dbReference type="STRING" id="133412.A0A1R1YDM2"/>
<accession>A0A1R1YDM2</accession>
<dbReference type="SUPFAM" id="SSF52540">
    <property type="entry name" value="P-loop containing nucleoside triphosphate hydrolases"/>
    <property type="match status" value="1"/>
</dbReference>
<dbReference type="PANTHER" id="PTHR20873">
    <property type="entry name" value="L-SERYL-TRNA(SEC) KINASE"/>
    <property type="match status" value="1"/>
</dbReference>
<dbReference type="Gene3D" id="3.40.50.300">
    <property type="entry name" value="P-loop containing nucleotide triphosphate hydrolases"/>
    <property type="match status" value="1"/>
</dbReference>
<sequence length="361" mass="41251">MSAEVAVVLIFGLPASGKTKLSNSIVSLSSATPQTQTTYNNHFSGASSFCYIVKKISFDEEINDWIAPKANADSSLKLSSQNNTQLIPKHSSIVYNTATIISPQINQDTNEFIPDTPFISELNSSFNSISFENNFKLQRLDLLNKCIDLIKTESSETHTNLSSNDKTLRFVYLIDDVFTYFSMRKSWFNACSKNNWSFLQIYLTCPKELRDARNIDRALFENSHSVPQNSMDFLESRFEPPFKHPSWWEKLFTLPLFNGENSQSSLIYNSFKAMEFIHENLTVFKNKIYSFNHDLQIRQESKLVTSVSTIHQYHLLLKNLVAVCINEFVSAKTHTSDSVKLYASSLNAFKNSLFKNIKKDP</sequence>